<proteinExistence type="predicted"/>
<sequence length="94" mass="10017">MTAPKSTPAASLTMVVGAMLAAIPMITLAMWFVLATDGIGDFPRGWAPIPIGAVLALPLVAWEAWPGRRNQLRFAAALESAGHPSYLLGRPQEY</sequence>
<keyword evidence="1" id="KW-0812">Transmembrane</keyword>
<protein>
    <submittedName>
        <fullName evidence="2">Uncharacterized protein</fullName>
    </submittedName>
</protein>
<reference evidence="3" key="1">
    <citation type="submission" date="2019-09" db="EMBL/GenBank/DDBJ databases">
        <title>Antimicrobial potential of Antarctic Bacteria.</title>
        <authorList>
            <person name="Benaud N."/>
            <person name="Edwards R.J."/>
            <person name="Ferrari B.C."/>
        </authorList>
    </citation>
    <scope>NUCLEOTIDE SEQUENCE [LARGE SCALE GENOMIC DNA]</scope>
    <source>
        <strain evidence="3">SPB151</strain>
    </source>
</reference>
<feature type="transmembrane region" description="Helical" evidence="1">
    <location>
        <begin position="46"/>
        <end position="65"/>
    </location>
</feature>
<feature type="transmembrane region" description="Helical" evidence="1">
    <location>
        <begin position="12"/>
        <end position="34"/>
    </location>
</feature>
<dbReference type="RefSeq" id="WP_185444625.1">
    <property type="nucleotide sequence ID" value="NZ_CP043661.1"/>
</dbReference>
<organism evidence="2 3">
    <name type="scientific">Kribbella qitaiheensis</name>
    <dbReference type="NCBI Taxonomy" id="1544730"/>
    <lineage>
        <taxon>Bacteria</taxon>
        <taxon>Bacillati</taxon>
        <taxon>Actinomycetota</taxon>
        <taxon>Actinomycetes</taxon>
        <taxon>Propionibacteriales</taxon>
        <taxon>Kribbellaceae</taxon>
        <taxon>Kribbella</taxon>
    </lineage>
</organism>
<evidence type="ECO:0000313" key="2">
    <source>
        <dbReference type="EMBL" id="QNE22215.1"/>
    </source>
</evidence>
<dbReference type="KEGG" id="kqi:F1D05_35315"/>
<gene>
    <name evidence="2" type="ORF">F1D05_35315</name>
</gene>
<name>A0A7G6X7K0_9ACTN</name>
<evidence type="ECO:0000256" key="1">
    <source>
        <dbReference type="SAM" id="Phobius"/>
    </source>
</evidence>
<dbReference type="AlphaFoldDB" id="A0A7G6X7K0"/>
<keyword evidence="1" id="KW-1133">Transmembrane helix</keyword>
<dbReference type="EMBL" id="CP043661">
    <property type="protein sequence ID" value="QNE22215.1"/>
    <property type="molecule type" value="Genomic_DNA"/>
</dbReference>
<keyword evidence="1" id="KW-0472">Membrane</keyword>
<reference evidence="2 3" key="2">
    <citation type="journal article" date="2020" name="Microbiol. Resour. Announc.">
        <title>Antarctic desert soil bacteria exhibit high novel natural product potential, evaluated through long-read genome sequencing and comparative genomics.</title>
        <authorList>
            <person name="Benaud N."/>
            <person name="Edwards R.J."/>
            <person name="Amos T.G."/>
            <person name="D'Agostino P.M."/>
            <person name="Gutierrez-Chavez C."/>
            <person name="Montgomery K."/>
            <person name="Nicetic I."/>
            <person name="Ferrari B.C."/>
        </authorList>
    </citation>
    <scope>NUCLEOTIDE SEQUENCE [LARGE SCALE GENOMIC DNA]</scope>
    <source>
        <strain evidence="2 3">SPB151</strain>
    </source>
</reference>
<accession>A0A7G6X7K0</accession>
<keyword evidence="3" id="KW-1185">Reference proteome</keyword>
<evidence type="ECO:0000313" key="3">
    <source>
        <dbReference type="Proteomes" id="UP000515563"/>
    </source>
</evidence>
<dbReference type="Proteomes" id="UP000515563">
    <property type="component" value="Chromosome"/>
</dbReference>